<organism evidence="2 3">
    <name type="scientific">Natrarchaeobius chitinivorans</name>
    <dbReference type="NCBI Taxonomy" id="1679083"/>
    <lineage>
        <taxon>Archaea</taxon>
        <taxon>Methanobacteriati</taxon>
        <taxon>Methanobacteriota</taxon>
        <taxon>Stenosarchaea group</taxon>
        <taxon>Halobacteria</taxon>
        <taxon>Halobacteriales</taxon>
        <taxon>Natrialbaceae</taxon>
        <taxon>Natrarchaeobius</taxon>
    </lineage>
</organism>
<evidence type="ECO:0000259" key="1">
    <source>
        <dbReference type="PROSITE" id="PS50105"/>
    </source>
</evidence>
<dbReference type="Gene3D" id="3.40.50.300">
    <property type="entry name" value="P-loop containing nucleotide triphosphate hydrolases"/>
    <property type="match status" value="1"/>
</dbReference>
<keyword evidence="3" id="KW-1185">Reference proteome</keyword>
<dbReference type="EMBL" id="REFZ01000033">
    <property type="protein sequence ID" value="RQG95567.1"/>
    <property type="molecule type" value="Genomic_DNA"/>
</dbReference>
<dbReference type="GO" id="GO:0016887">
    <property type="term" value="F:ATP hydrolysis activity"/>
    <property type="evidence" value="ECO:0007669"/>
    <property type="project" value="InterPro"/>
</dbReference>
<reference evidence="2 3" key="1">
    <citation type="submission" date="2018-10" db="EMBL/GenBank/DDBJ databases">
        <title>Natrarchaeobius chitinivorans gen. nov., sp. nov., and Natrarchaeobius haloalkaliphilus sp. nov., alkaliphilic, chitin-utilizing haloarchaea from hypersaline alkaline lakes.</title>
        <authorList>
            <person name="Sorokin D.Y."/>
            <person name="Elcheninov A.G."/>
            <person name="Kostrikina N.A."/>
            <person name="Bale N.J."/>
            <person name="Sinninghe Damste J.S."/>
            <person name="Khijniak T.V."/>
            <person name="Kublanov I.V."/>
            <person name="Toshchakov S.V."/>
        </authorList>
    </citation>
    <scope>NUCLEOTIDE SEQUENCE [LARGE SCALE GENOMIC DNA]</scope>
    <source>
        <strain evidence="2 3">AArcht7</strain>
    </source>
</reference>
<dbReference type="OrthoDB" id="9837at2157"/>
<feature type="domain" description="SAM" evidence="1">
    <location>
        <begin position="11"/>
        <end position="68"/>
    </location>
</feature>
<dbReference type="Gene3D" id="1.10.10.10">
    <property type="entry name" value="Winged helix-like DNA-binding domain superfamily/Winged helix DNA-binding domain"/>
    <property type="match status" value="1"/>
</dbReference>
<dbReference type="Proteomes" id="UP000281431">
    <property type="component" value="Unassembled WGS sequence"/>
</dbReference>
<dbReference type="PROSITE" id="PS50105">
    <property type="entry name" value="SAM_DOMAIN"/>
    <property type="match status" value="1"/>
</dbReference>
<dbReference type="InterPro" id="IPR052934">
    <property type="entry name" value="Methyl-DNA_Rec/Restrict_Enz"/>
</dbReference>
<dbReference type="PANTHER" id="PTHR37291:SF1">
    <property type="entry name" value="TYPE IV METHYL-DIRECTED RESTRICTION ENZYME ECOKMCRB SUBUNIT"/>
    <property type="match status" value="1"/>
</dbReference>
<dbReference type="SMART" id="SM00382">
    <property type="entry name" value="AAA"/>
    <property type="match status" value="1"/>
</dbReference>
<comment type="caution">
    <text evidence="2">The sequence shown here is derived from an EMBL/GenBank/DDBJ whole genome shotgun (WGS) entry which is preliminary data.</text>
</comment>
<name>A0A3N6M1J4_NATCH</name>
<gene>
    <name evidence="2" type="ORF">EA472_21610</name>
</gene>
<dbReference type="Pfam" id="PF07728">
    <property type="entry name" value="AAA_5"/>
    <property type="match status" value="1"/>
</dbReference>
<dbReference type="InterPro" id="IPR003593">
    <property type="entry name" value="AAA+_ATPase"/>
</dbReference>
<dbReference type="InterPro" id="IPR011704">
    <property type="entry name" value="ATPase_dyneun-rel_AAA"/>
</dbReference>
<dbReference type="InterPro" id="IPR041368">
    <property type="entry name" value="DRP_C"/>
</dbReference>
<proteinExistence type="predicted"/>
<dbReference type="CDD" id="cd00009">
    <property type="entry name" value="AAA"/>
    <property type="match status" value="1"/>
</dbReference>
<protein>
    <submittedName>
        <fullName evidence="2">AAA family ATPase</fullName>
    </submittedName>
</protein>
<dbReference type="PANTHER" id="PTHR37291">
    <property type="entry name" value="5-METHYLCYTOSINE-SPECIFIC RESTRICTION ENZYME B"/>
    <property type="match status" value="1"/>
</dbReference>
<dbReference type="GO" id="GO:0005524">
    <property type="term" value="F:ATP binding"/>
    <property type="evidence" value="ECO:0007669"/>
    <property type="project" value="InterPro"/>
</dbReference>
<dbReference type="AlphaFoldDB" id="A0A3N6M1J4"/>
<dbReference type="InterPro" id="IPR001660">
    <property type="entry name" value="SAM"/>
</dbReference>
<accession>A0A3N6M1J4</accession>
<dbReference type="InterPro" id="IPR036388">
    <property type="entry name" value="WH-like_DNA-bd_sf"/>
</dbReference>
<dbReference type="InterPro" id="IPR027417">
    <property type="entry name" value="P-loop_NTPase"/>
</dbReference>
<dbReference type="SUPFAM" id="SSF52540">
    <property type="entry name" value="P-loop containing nucleoside triphosphate hydrolases"/>
    <property type="match status" value="1"/>
</dbReference>
<sequence length="1032" mass="117968">MNSEEGEDRSWIDTVERELRSYREEYDTGVVTLDDLYEFSEERLARQYPRNKNIRAKIRQQLQSLRDQGKVAFLGDQGTYRIMMTGSERDLPGLSTDIFDLLDGTPENTKEANDRLKEVRDALRDVLQDHPKFEDFVWSGVGRKNDSPYTSQPHRQPGPEGEVEYRELCWLAVAHQDYRERYERPQDGVQLQFTVRTDTDTTRPPADVALHLDEGADEQLRDEVRSNLQAHRDEFLRRVRALDSFEVALGTESWASDRIDGEWDEFLDGLDDHFRIYSPLSEDDIEELGTHLIPEIANRFDDLLPLYGLVAGVGGTVPEADPDVWIEKTRVRNRPYKQEGEYALGKALLAPGTDPAGRRQWEEMREAAVGDIVLHLDQDKYAIVGVSVIDSELIDDFQNPPHDRWSEEQVASGAYLRWLNGYEEIEPPVRIYDDVLENPDHAETLEQIREEYDKIIYNKHLSLNQGHYFTHCPDALASIFAVESAHLGALLETRGYDPEPPNRPTEGYWEMVFAKREQIEKFLADPSKEIFVELVDADHFWGSMAYQHWPHELFEEHSPDEVASAIESARESGDLSPLLDLHQMGVSKATEILRAVESDTYAILNKRSRAGMEALGYEPPNGTPSVEEYRNFSAQVRHAHDEFDLRELMEREMDERIPAAATKLEVADWAFSENYEGRIELPPDDTPDRYADYNTRLSVDLDDIEISAGGLYFEDWDRIESRVSQALREGSHILLFGPPGTGKTKLAREICEAVVGPDQFELVTGSADWSTFDTIGGYQSTREQELRFEPGVILERFHADEEGTPANEWLVIDELNRADIDKAFGALFSALTGESVTLPFKHENGEDIEIVDASRRDATVRPNRYYMPADWRMISTMNTLDKTSLYEMSYAFMRRWAFIPVGTPDLPYPSEPGGSDELADLVHQYVQVWDDDPDLDHDQLATLGELWYTVNQERAIGPAIVEDMYRFIASAPSDPDYVSPIVMYVFPQLEGLRRGKLKSVVNGLESIVDDPEDLRATAEDFFQTDLSEESGE</sequence>
<evidence type="ECO:0000313" key="2">
    <source>
        <dbReference type="EMBL" id="RQG95567.1"/>
    </source>
</evidence>
<dbReference type="Pfam" id="PF17726">
    <property type="entry name" value="DpnI_C"/>
    <property type="match status" value="1"/>
</dbReference>
<evidence type="ECO:0000313" key="3">
    <source>
        <dbReference type="Proteomes" id="UP000281431"/>
    </source>
</evidence>